<feature type="transmembrane region" description="Helical" evidence="1">
    <location>
        <begin position="12"/>
        <end position="36"/>
    </location>
</feature>
<evidence type="ECO:0000313" key="3">
    <source>
        <dbReference type="Proteomes" id="UP000094723"/>
    </source>
</evidence>
<proteinExistence type="predicted"/>
<sequence>MNNSKNKLSKKVKLIIQVGLIFGLVTISIWGYWPIIDFFDELLYLNFSHLMFIFGMFLGICY</sequence>
<organism evidence="2 3">
    <name type="scientific">Ligilactobacillus salivarius</name>
    <dbReference type="NCBI Taxonomy" id="1624"/>
    <lineage>
        <taxon>Bacteria</taxon>
        <taxon>Bacillati</taxon>
        <taxon>Bacillota</taxon>
        <taxon>Bacilli</taxon>
        <taxon>Lactobacillales</taxon>
        <taxon>Lactobacillaceae</taxon>
        <taxon>Ligilactobacillus</taxon>
    </lineage>
</organism>
<feature type="transmembrane region" description="Helical" evidence="1">
    <location>
        <begin position="42"/>
        <end position="61"/>
    </location>
</feature>
<evidence type="ECO:0000256" key="1">
    <source>
        <dbReference type="SAM" id="Phobius"/>
    </source>
</evidence>
<reference evidence="2 3" key="1">
    <citation type="submission" date="2016-09" db="EMBL/GenBank/DDBJ databases">
        <title>Complete Genome Sequence of Lactobacillus salivarius Jin.</title>
        <authorList>
            <person name="Jin N."/>
            <person name="Li C."/>
            <person name="Wang M."/>
            <person name="Ren D."/>
            <person name="Di Y."/>
            <person name="Pan R."/>
            <person name="Du S."/>
            <person name="Lu H."/>
            <person name="Li X."/>
            <person name="Tian M."/>
        </authorList>
    </citation>
    <scope>NUCLEOTIDE SEQUENCE [LARGE SCALE GENOMIC DNA]</scope>
    <source>
        <strain evidence="2 3">CICC 23174</strain>
    </source>
</reference>
<protein>
    <submittedName>
        <fullName evidence="2">Uncharacterized protein</fullName>
    </submittedName>
</protein>
<name>A0A1D7TQI1_9LACO</name>
<dbReference type="AlphaFoldDB" id="A0A1D7TQI1"/>
<keyword evidence="1" id="KW-1133">Transmembrane helix</keyword>
<keyword evidence="1" id="KW-0812">Transmembrane</keyword>
<evidence type="ECO:0000313" key="2">
    <source>
        <dbReference type="EMBL" id="AOO73214.1"/>
    </source>
</evidence>
<gene>
    <name evidence="2" type="ORF">BHF65_02860</name>
</gene>
<dbReference type="Proteomes" id="UP000094723">
    <property type="component" value="Chromosome"/>
</dbReference>
<dbReference type="EMBL" id="CP017107">
    <property type="protein sequence ID" value="AOO73214.1"/>
    <property type="molecule type" value="Genomic_DNA"/>
</dbReference>
<accession>A0A1D7TQI1</accession>
<keyword evidence="1" id="KW-0472">Membrane</keyword>